<comment type="similarity">
    <text evidence="1">Belongs to the PC-esterase family.</text>
</comment>
<dbReference type="SUPFAM" id="SSF52266">
    <property type="entry name" value="SGNH hydrolase"/>
    <property type="match status" value="1"/>
</dbReference>
<evidence type="ECO:0000256" key="2">
    <source>
        <dbReference type="SAM" id="MobiDB-lite"/>
    </source>
</evidence>
<dbReference type="AlphaFoldDB" id="A0AAV5VCZ6"/>
<feature type="compositionally biased region" description="Basic and acidic residues" evidence="2">
    <location>
        <begin position="19"/>
        <end position="29"/>
    </location>
</feature>
<dbReference type="Gene3D" id="3.40.50.1110">
    <property type="entry name" value="SGNH hydrolase"/>
    <property type="match status" value="1"/>
</dbReference>
<accession>A0AAV5VCZ6</accession>
<feature type="non-terminal residue" evidence="3">
    <location>
        <position position="1"/>
    </location>
</feature>
<dbReference type="PANTHER" id="PTHR14469">
    <property type="entry name" value="SARCOMA ANTIGEN NY-SAR-23"/>
    <property type="match status" value="1"/>
</dbReference>
<evidence type="ECO:0000313" key="3">
    <source>
        <dbReference type="EMBL" id="GMT16319.1"/>
    </source>
</evidence>
<evidence type="ECO:0000256" key="1">
    <source>
        <dbReference type="ARBA" id="ARBA00037957"/>
    </source>
</evidence>
<reference evidence="3" key="1">
    <citation type="submission" date="2023-10" db="EMBL/GenBank/DDBJ databases">
        <title>Genome assembly of Pristionchus species.</title>
        <authorList>
            <person name="Yoshida K."/>
            <person name="Sommer R.J."/>
        </authorList>
    </citation>
    <scope>NUCLEOTIDE SEQUENCE</scope>
    <source>
        <strain evidence="3">RS5133</strain>
    </source>
</reference>
<evidence type="ECO:0000313" key="4">
    <source>
        <dbReference type="Proteomes" id="UP001432322"/>
    </source>
</evidence>
<feature type="compositionally biased region" description="Basic and acidic residues" evidence="2">
    <location>
        <begin position="1"/>
        <end position="11"/>
    </location>
</feature>
<gene>
    <name evidence="3" type="ORF">PFISCL1PPCAC_7616</name>
</gene>
<dbReference type="PANTHER" id="PTHR14469:SF0">
    <property type="entry name" value="FAMILY WITH SEQUENCE SIMILARITY 113"/>
    <property type="match status" value="1"/>
</dbReference>
<dbReference type="EMBL" id="BTSY01000002">
    <property type="protein sequence ID" value="GMT16319.1"/>
    <property type="molecule type" value="Genomic_DNA"/>
</dbReference>
<dbReference type="InterPro" id="IPR036514">
    <property type="entry name" value="SGNH_hydro_sf"/>
</dbReference>
<organism evidence="3 4">
    <name type="scientific">Pristionchus fissidentatus</name>
    <dbReference type="NCBI Taxonomy" id="1538716"/>
    <lineage>
        <taxon>Eukaryota</taxon>
        <taxon>Metazoa</taxon>
        <taxon>Ecdysozoa</taxon>
        <taxon>Nematoda</taxon>
        <taxon>Chromadorea</taxon>
        <taxon>Rhabditida</taxon>
        <taxon>Rhabditina</taxon>
        <taxon>Diplogasteromorpha</taxon>
        <taxon>Diplogasteroidea</taxon>
        <taxon>Neodiplogasteridae</taxon>
        <taxon>Pristionchus</taxon>
    </lineage>
</organism>
<sequence length="480" mass="56063">FSDRGRKRANDSESSDDSDERKPGEDPREPLNIGHKRNRVMDEDFFDRAKEFIAFDSRFVRAMFNNLKVLMVGDSLMRGLYKDFLTWLKSDDLSKDVDLKAKAENSYMGDRQIDVTQLEADKIFRQAREYQTDHHHLQFFFSTRVMKDDMDALIQQMITVDGYPDVILINSMIWDLTRYFRVRNNVEYGSCAYQKEIEADCLQKYLDRTSMLLRRLRAVLPPHTMVVWVCFPHCRPSEQGGGGMQKMPLAEERNHVIRSVMIDGSFRIAQVVRAAGYDVLDIDFYMRNHAFYHYQKNDGMHWWPAGMRLMSQLVLQFLATSWGIDASDYLAKLERAQDPEIMAWAELQLKHHDFDWDRQELNAERRISSYSDGLPELRDGITEMTLEKMPIELKYHVEKTIQWGRALAPLMQEAVPAESKPLTQVADDEEVRLAPLIDTLDELKEAEDMSDRLAAVSKMVREREGSLSLFVVDEDERRDN</sequence>
<feature type="region of interest" description="Disordered" evidence="2">
    <location>
        <begin position="1"/>
        <end position="34"/>
    </location>
</feature>
<protein>
    <submittedName>
        <fullName evidence="3">Uncharacterized protein</fullName>
    </submittedName>
</protein>
<keyword evidence="4" id="KW-1185">Reference proteome</keyword>
<proteinExistence type="inferred from homology"/>
<name>A0AAV5VCZ6_9BILA</name>
<dbReference type="Proteomes" id="UP001432322">
    <property type="component" value="Unassembled WGS sequence"/>
</dbReference>
<comment type="caution">
    <text evidence="3">The sequence shown here is derived from an EMBL/GenBank/DDBJ whole genome shotgun (WGS) entry which is preliminary data.</text>
</comment>